<dbReference type="SUPFAM" id="SSF56317">
    <property type="entry name" value="Carbon-nitrogen hydrolase"/>
    <property type="match status" value="1"/>
</dbReference>
<sequence>MSYKETGNSPWAPAGLALLTAVLLWIGWPVHPAPLALLLLVAWVPYLRLEQLLVARGSSGWKVFRYSYLTLVLWNAFVTWWVSYATLGGGITAVVCNALMMSAPLMAFYHTKRLLGPRLGYLSLPIYWIAFEQLHLHWDLTWPWLTLGNGFAEATAFVQWYEYTGFLGGSVWIWAVNLLVFLGIWGRSGNVPAARSFRPGLLGAAALAAGLPLLLSWFIGSRWQEEGPALEVVVVQPNVDPYTEKFQGKANFVPYDEQLTRLLRLTEQKLTPNTRLVIWPETALEEYYFEQQIEANPKIVRVRQWLAQHPGVALLTGITSVVMYPNAAAASVTARHRDDMGYYDVFNSGAYFRDAVAPIEFYHKSRLVPGVEKIPPLLTSLIAHIDLGGTVGSYGSQDERTVFAAPAGAPDLRVAPLICYESIYGDFTAEYVQRGATLLGLFTNDAWWHDSPGYRQLLRYGALRCIETRRDLARSANTGFTGFINQKGELFQRETAWVPAASRGVVHLNTEQTFYVRHGELIGPAAQVLAVLLLIGLLVMALNRRFGTKPVEAQESVARPA</sequence>
<keyword evidence="5 9" id="KW-0812">Transmembrane</keyword>
<feature type="transmembrane region" description="Helical" evidence="9">
    <location>
        <begin position="90"/>
        <end position="109"/>
    </location>
</feature>
<feature type="domain" description="CN hydrolase" evidence="10">
    <location>
        <begin position="230"/>
        <end position="523"/>
    </location>
</feature>
<evidence type="ECO:0000256" key="2">
    <source>
        <dbReference type="ARBA" id="ARBA00010065"/>
    </source>
</evidence>
<comment type="catalytic activity">
    <reaction evidence="9">
        <text>N-terminal S-1,2-diacyl-sn-glyceryl-L-cysteinyl-[lipoprotein] + a glycerophospholipid = N-acyl-S-1,2-diacyl-sn-glyceryl-L-cysteinyl-[lipoprotein] + a 2-acyl-sn-glycero-3-phospholipid + H(+)</text>
        <dbReference type="Rhea" id="RHEA:48228"/>
        <dbReference type="Rhea" id="RHEA-COMP:14681"/>
        <dbReference type="Rhea" id="RHEA-COMP:14684"/>
        <dbReference type="ChEBI" id="CHEBI:15378"/>
        <dbReference type="ChEBI" id="CHEBI:136912"/>
        <dbReference type="ChEBI" id="CHEBI:140656"/>
        <dbReference type="ChEBI" id="CHEBI:140657"/>
        <dbReference type="ChEBI" id="CHEBI:140660"/>
        <dbReference type="EC" id="2.3.1.269"/>
    </reaction>
</comment>
<dbReference type="PANTHER" id="PTHR38686">
    <property type="entry name" value="APOLIPOPROTEIN N-ACYLTRANSFERASE"/>
    <property type="match status" value="1"/>
</dbReference>
<gene>
    <name evidence="9 11" type="primary">lnt</name>
    <name evidence="11" type="ORF">E5K00_22600</name>
</gene>
<feature type="transmembrane region" description="Helical" evidence="9">
    <location>
        <begin position="66"/>
        <end position="84"/>
    </location>
</feature>
<evidence type="ECO:0000256" key="8">
    <source>
        <dbReference type="ARBA" id="ARBA00023315"/>
    </source>
</evidence>
<dbReference type="CDD" id="cd07571">
    <property type="entry name" value="ALP_N-acyl_transferase"/>
    <property type="match status" value="1"/>
</dbReference>
<dbReference type="InterPro" id="IPR045378">
    <property type="entry name" value="LNT_N"/>
</dbReference>
<protein>
    <recommendedName>
        <fullName evidence="9">Apolipoprotein N-acyltransferase</fullName>
        <shortName evidence="9">ALP N-acyltransferase</shortName>
        <ecNumber evidence="9">2.3.1.269</ecNumber>
    </recommendedName>
</protein>
<dbReference type="GO" id="GO:0005886">
    <property type="term" value="C:plasma membrane"/>
    <property type="evidence" value="ECO:0007669"/>
    <property type="project" value="UniProtKB-SubCell"/>
</dbReference>
<feature type="transmembrane region" description="Helical" evidence="9">
    <location>
        <begin position="521"/>
        <end position="542"/>
    </location>
</feature>
<keyword evidence="12" id="KW-1185">Reference proteome</keyword>
<comment type="caution">
    <text evidence="11">The sequence shown here is derived from an EMBL/GenBank/DDBJ whole genome shotgun (WGS) entry which is preliminary data.</text>
</comment>
<dbReference type="EC" id="2.3.1.269" evidence="9"/>
<evidence type="ECO:0000259" key="10">
    <source>
        <dbReference type="PROSITE" id="PS50263"/>
    </source>
</evidence>
<evidence type="ECO:0000256" key="9">
    <source>
        <dbReference type="HAMAP-Rule" id="MF_01148"/>
    </source>
</evidence>
<evidence type="ECO:0000256" key="7">
    <source>
        <dbReference type="ARBA" id="ARBA00023136"/>
    </source>
</evidence>
<evidence type="ECO:0000256" key="6">
    <source>
        <dbReference type="ARBA" id="ARBA00022989"/>
    </source>
</evidence>
<name>A0A4Z0PV66_9BACT</name>
<dbReference type="InterPro" id="IPR004563">
    <property type="entry name" value="Apolipo_AcylTrfase"/>
</dbReference>
<dbReference type="Pfam" id="PF20154">
    <property type="entry name" value="LNT_N"/>
    <property type="match status" value="1"/>
</dbReference>
<dbReference type="Pfam" id="PF00795">
    <property type="entry name" value="CN_hydrolase"/>
    <property type="match status" value="1"/>
</dbReference>
<dbReference type="InterPro" id="IPR003010">
    <property type="entry name" value="C-N_Hydrolase"/>
</dbReference>
<dbReference type="Gene3D" id="3.60.110.10">
    <property type="entry name" value="Carbon-nitrogen hydrolase"/>
    <property type="match status" value="1"/>
</dbReference>
<reference evidence="11 12" key="1">
    <citation type="submission" date="2019-04" db="EMBL/GenBank/DDBJ databases">
        <authorList>
            <person name="Feng G."/>
            <person name="Zhang J."/>
            <person name="Zhu H."/>
        </authorList>
    </citation>
    <scope>NUCLEOTIDE SEQUENCE [LARGE SCALE GENOMIC DNA]</scope>
    <source>
        <strain evidence="11 12">JCM 31653</strain>
    </source>
</reference>
<evidence type="ECO:0000313" key="12">
    <source>
        <dbReference type="Proteomes" id="UP000297549"/>
    </source>
</evidence>
<keyword evidence="4 9" id="KW-0808">Transferase</keyword>
<dbReference type="AlphaFoldDB" id="A0A4Z0PV66"/>
<keyword evidence="11" id="KW-0449">Lipoprotein</keyword>
<dbReference type="PANTHER" id="PTHR38686:SF1">
    <property type="entry name" value="APOLIPOPROTEIN N-ACYLTRANSFERASE"/>
    <property type="match status" value="1"/>
</dbReference>
<evidence type="ECO:0000256" key="1">
    <source>
        <dbReference type="ARBA" id="ARBA00004651"/>
    </source>
</evidence>
<dbReference type="Proteomes" id="UP000297549">
    <property type="component" value="Unassembled WGS sequence"/>
</dbReference>
<keyword evidence="6 9" id="KW-1133">Transmembrane helix</keyword>
<dbReference type="HAMAP" id="MF_01148">
    <property type="entry name" value="Lnt"/>
    <property type="match status" value="1"/>
</dbReference>
<dbReference type="GO" id="GO:0042158">
    <property type="term" value="P:lipoprotein biosynthetic process"/>
    <property type="evidence" value="ECO:0007669"/>
    <property type="project" value="UniProtKB-UniRule"/>
</dbReference>
<evidence type="ECO:0000313" key="11">
    <source>
        <dbReference type="EMBL" id="TGE20773.1"/>
    </source>
</evidence>
<comment type="pathway">
    <text evidence="9">Protein modification; lipoprotein biosynthesis (N-acyl transfer).</text>
</comment>
<comment type="function">
    <text evidence="9">Catalyzes the phospholipid dependent N-acylation of the N-terminal cysteine of apolipoprotein, the last step in lipoprotein maturation.</text>
</comment>
<dbReference type="NCBIfam" id="TIGR00546">
    <property type="entry name" value="lnt"/>
    <property type="match status" value="1"/>
</dbReference>
<organism evidence="11 12">
    <name type="scientific">Hymenobacter aquaticus</name>
    <dbReference type="NCBI Taxonomy" id="1867101"/>
    <lineage>
        <taxon>Bacteria</taxon>
        <taxon>Pseudomonadati</taxon>
        <taxon>Bacteroidota</taxon>
        <taxon>Cytophagia</taxon>
        <taxon>Cytophagales</taxon>
        <taxon>Hymenobacteraceae</taxon>
        <taxon>Hymenobacter</taxon>
    </lineage>
</organism>
<proteinExistence type="inferred from homology"/>
<feature type="transmembrane region" description="Helical" evidence="9">
    <location>
        <begin position="197"/>
        <end position="219"/>
    </location>
</feature>
<comment type="caution">
    <text evidence="9">Lacks conserved residue(s) required for the propagation of feature annotation.</text>
</comment>
<feature type="transmembrane region" description="Helical" evidence="9">
    <location>
        <begin position="166"/>
        <end position="185"/>
    </location>
</feature>
<dbReference type="GO" id="GO:0016410">
    <property type="term" value="F:N-acyltransferase activity"/>
    <property type="evidence" value="ECO:0007669"/>
    <property type="project" value="UniProtKB-UniRule"/>
</dbReference>
<dbReference type="EMBL" id="SRLC01000003">
    <property type="protein sequence ID" value="TGE20773.1"/>
    <property type="molecule type" value="Genomic_DNA"/>
</dbReference>
<keyword evidence="3 9" id="KW-1003">Cell membrane</keyword>
<dbReference type="InterPro" id="IPR036526">
    <property type="entry name" value="C-N_Hydrolase_sf"/>
</dbReference>
<dbReference type="PROSITE" id="PS50263">
    <property type="entry name" value="CN_HYDROLASE"/>
    <property type="match status" value="1"/>
</dbReference>
<evidence type="ECO:0000256" key="4">
    <source>
        <dbReference type="ARBA" id="ARBA00022679"/>
    </source>
</evidence>
<keyword evidence="7 9" id="KW-0472">Membrane</keyword>
<comment type="subcellular location">
    <subcellularLocation>
        <location evidence="1 9">Cell membrane</location>
        <topology evidence="1 9">Multi-pass membrane protein</topology>
    </subcellularLocation>
</comment>
<dbReference type="OrthoDB" id="9804277at2"/>
<accession>A0A4Z0PV66</accession>
<evidence type="ECO:0000256" key="5">
    <source>
        <dbReference type="ARBA" id="ARBA00022692"/>
    </source>
</evidence>
<comment type="similarity">
    <text evidence="2 9">Belongs to the CN hydrolase family. Apolipoprotein N-acyltransferase subfamily.</text>
</comment>
<keyword evidence="8 9" id="KW-0012">Acyltransferase</keyword>
<dbReference type="UniPathway" id="UPA00666"/>
<evidence type="ECO:0000256" key="3">
    <source>
        <dbReference type="ARBA" id="ARBA00022475"/>
    </source>
</evidence>